<accession>A0A4Y7PVM8</accession>
<dbReference type="Proteomes" id="UP000294933">
    <property type="component" value="Unassembled WGS sequence"/>
</dbReference>
<name>A0A4Y7PVM8_9AGAM</name>
<proteinExistence type="predicted"/>
<feature type="region of interest" description="Disordered" evidence="1">
    <location>
        <begin position="1"/>
        <end position="27"/>
    </location>
</feature>
<keyword evidence="4" id="KW-1185">Reference proteome</keyword>
<evidence type="ECO:0000256" key="1">
    <source>
        <dbReference type="SAM" id="MobiDB-lite"/>
    </source>
</evidence>
<dbReference type="OrthoDB" id="2013972at2759"/>
<dbReference type="GO" id="GO:0008168">
    <property type="term" value="F:methyltransferase activity"/>
    <property type="evidence" value="ECO:0007669"/>
    <property type="project" value="TreeGrafter"/>
</dbReference>
<organism evidence="3 4">
    <name type="scientific">Rickenella mellea</name>
    <dbReference type="NCBI Taxonomy" id="50990"/>
    <lineage>
        <taxon>Eukaryota</taxon>
        <taxon>Fungi</taxon>
        <taxon>Dikarya</taxon>
        <taxon>Basidiomycota</taxon>
        <taxon>Agaricomycotina</taxon>
        <taxon>Agaricomycetes</taxon>
        <taxon>Hymenochaetales</taxon>
        <taxon>Rickenellaceae</taxon>
        <taxon>Rickenella</taxon>
    </lineage>
</organism>
<evidence type="ECO:0000313" key="4">
    <source>
        <dbReference type="Proteomes" id="UP000294933"/>
    </source>
</evidence>
<dbReference type="Pfam" id="PF13649">
    <property type="entry name" value="Methyltransf_25"/>
    <property type="match status" value="1"/>
</dbReference>
<reference evidence="3 4" key="1">
    <citation type="submission" date="2018-06" db="EMBL/GenBank/DDBJ databases">
        <title>A transcriptomic atlas of mushroom development highlights an independent origin of complex multicellularity.</title>
        <authorList>
            <consortium name="DOE Joint Genome Institute"/>
            <person name="Krizsan K."/>
            <person name="Almasi E."/>
            <person name="Merenyi Z."/>
            <person name="Sahu N."/>
            <person name="Viragh M."/>
            <person name="Koszo T."/>
            <person name="Mondo S."/>
            <person name="Kiss B."/>
            <person name="Balint B."/>
            <person name="Kues U."/>
            <person name="Barry K."/>
            <person name="Hegedus J.C."/>
            <person name="Henrissat B."/>
            <person name="Johnson J."/>
            <person name="Lipzen A."/>
            <person name="Ohm R."/>
            <person name="Nagy I."/>
            <person name="Pangilinan J."/>
            <person name="Yan J."/>
            <person name="Xiong Y."/>
            <person name="Grigoriev I.V."/>
            <person name="Hibbett D.S."/>
            <person name="Nagy L.G."/>
        </authorList>
    </citation>
    <scope>NUCLEOTIDE SEQUENCE [LARGE SCALE GENOMIC DNA]</scope>
    <source>
        <strain evidence="3 4">SZMC22713</strain>
    </source>
</reference>
<dbReference type="VEuPathDB" id="FungiDB:BD410DRAFT_450170"/>
<sequence>MSDFSFSGGSAGAGGLHSGAPDNDADRESVLSGLTEAPSIYSFNSSTDGEALLRLIQGRTFNAQNDLYYLPADGTEFARHICREKAHFAHLVCVGRLYIEHERVQQILSPVDGQQKRILDLGTGVGNWAIGMAHEFPHAEVIGIDLAPNTASTGVLPHNCRFEFDDFNLGLPHYYNSCDVIHCRIIAIGVKDFKWFITEVAKCLKPGSFFASLRALSPITDTRISVGGMLFIIEGDHNLLNSRKELQDLAYGSGDAGQSWLARAMFEAVLTMQKRGSDVDARMKLYELISASAYFENVGERNYFVPIGPWEKGGTAEEHQKGQILGILSRQSMIDLVQSLRPLFISSGYAKELVDQFVEGTEKELNELTVPMYVKWLYFFGTRNSIPITDEV</sequence>
<evidence type="ECO:0000259" key="2">
    <source>
        <dbReference type="Pfam" id="PF13649"/>
    </source>
</evidence>
<dbReference type="PANTHER" id="PTHR43591:SF31">
    <property type="entry name" value="LAEA-LIKE, PUTATIVE (AFU_ORTHOLOGUE AFUA_8G01930)-RELATED"/>
    <property type="match status" value="1"/>
</dbReference>
<dbReference type="Gene3D" id="3.40.50.150">
    <property type="entry name" value="Vaccinia Virus protein VP39"/>
    <property type="match status" value="1"/>
</dbReference>
<feature type="domain" description="Methyltransferase" evidence="2">
    <location>
        <begin position="118"/>
        <end position="207"/>
    </location>
</feature>
<dbReference type="STRING" id="50990.A0A4Y7PVM8"/>
<dbReference type="InterPro" id="IPR041698">
    <property type="entry name" value="Methyltransf_25"/>
</dbReference>
<dbReference type="PANTHER" id="PTHR43591">
    <property type="entry name" value="METHYLTRANSFERASE"/>
    <property type="match status" value="1"/>
</dbReference>
<dbReference type="AlphaFoldDB" id="A0A4Y7PVM8"/>
<evidence type="ECO:0000313" key="3">
    <source>
        <dbReference type="EMBL" id="TDL19098.1"/>
    </source>
</evidence>
<gene>
    <name evidence="3" type="ORF">BD410DRAFT_450170</name>
</gene>
<dbReference type="InterPro" id="IPR029063">
    <property type="entry name" value="SAM-dependent_MTases_sf"/>
</dbReference>
<protein>
    <recommendedName>
        <fullName evidence="2">Methyltransferase domain-containing protein</fullName>
    </recommendedName>
</protein>
<dbReference type="EMBL" id="ML170200">
    <property type="protein sequence ID" value="TDL19098.1"/>
    <property type="molecule type" value="Genomic_DNA"/>
</dbReference>
<dbReference type="SUPFAM" id="SSF53335">
    <property type="entry name" value="S-adenosyl-L-methionine-dependent methyltransferases"/>
    <property type="match status" value="1"/>
</dbReference>
<dbReference type="CDD" id="cd02440">
    <property type="entry name" value="AdoMet_MTases"/>
    <property type="match status" value="1"/>
</dbReference>